<keyword evidence="2" id="KW-0175">Coiled coil</keyword>
<sequence length="151" mass="17889">MQWCLLKGEDVLPRIRAMEGRRGRPPNPDRQRSKEESKMRRRKGRPPNVGSTEFLDNTDAKLLRKLQAQEIARQAAQIKLLRKIQKQEQARAAKEAKKQQAIMVAEEKRKQKEQIKIMKQQEKIKRIQQIRMEKELRAQQILEVRPTFNGK</sequence>
<feature type="coiled-coil region" evidence="2">
    <location>
        <begin position="103"/>
        <end position="130"/>
    </location>
</feature>
<dbReference type="EMBL" id="IACI01108792">
    <property type="protein sequence ID" value="LAA32096.1"/>
    <property type="molecule type" value="Transcribed_RNA"/>
</dbReference>
<dbReference type="GO" id="GO:0005634">
    <property type="term" value="C:nucleus"/>
    <property type="evidence" value="ECO:0007669"/>
    <property type="project" value="UniProtKB-SubCell"/>
</dbReference>
<organism evidence="4">
    <name type="scientific">Micrurus carvalhoi</name>
    <dbReference type="NCBI Taxonomy" id="3147026"/>
    <lineage>
        <taxon>Eukaryota</taxon>
        <taxon>Metazoa</taxon>
        <taxon>Chordata</taxon>
        <taxon>Craniata</taxon>
        <taxon>Vertebrata</taxon>
        <taxon>Euteleostomi</taxon>
        <taxon>Lepidosauria</taxon>
        <taxon>Squamata</taxon>
        <taxon>Bifurcata</taxon>
        <taxon>Unidentata</taxon>
        <taxon>Episquamata</taxon>
        <taxon>Toxicofera</taxon>
        <taxon>Serpentes</taxon>
        <taxon>Colubroidea</taxon>
        <taxon>Elapidae</taxon>
        <taxon>Elapinae</taxon>
        <taxon>Micrurus</taxon>
    </lineage>
</organism>
<evidence type="ECO:0000313" key="4">
    <source>
        <dbReference type="EMBL" id="LAA32096.1"/>
    </source>
</evidence>
<dbReference type="AlphaFoldDB" id="A0A2H6NGJ4"/>
<dbReference type="PANTHER" id="PTHR45915">
    <property type="entry name" value="TRANSCRIPTION INTERMEDIARY FACTOR"/>
    <property type="match status" value="1"/>
</dbReference>
<dbReference type="PANTHER" id="PTHR45915:SF1">
    <property type="entry name" value="BROMODOMAIN ADJACENT TO ZINC FINGER DOMAIN PROTEIN 2B"/>
    <property type="match status" value="1"/>
</dbReference>
<accession>A0A2H6NGJ4</accession>
<feature type="region of interest" description="Disordered" evidence="3">
    <location>
        <begin position="15"/>
        <end position="54"/>
    </location>
</feature>
<protein>
    <submittedName>
        <fullName evidence="4">Uncharacterized protein</fullName>
    </submittedName>
</protein>
<comment type="subcellular location">
    <subcellularLocation>
        <location evidence="1">Nucleus</location>
    </subcellularLocation>
</comment>
<reference evidence="4" key="2">
    <citation type="submission" date="2017-12" db="EMBL/GenBank/DDBJ databases">
        <title>Coralsnake Venomics: Analyses of Venom Gland Transcriptomes and Proteomes of Six Brazilian Taxa.</title>
        <authorList>
            <person name="Aird S.D."/>
            <person name="Jorge da Silva N."/>
            <person name="Qiu L."/>
            <person name="Villar-Briones A."/>
            <person name="Aparecida-Saddi V."/>
            <person name="Campos-Telles M.P."/>
            <person name="Grau M."/>
            <person name="Mikheyev A.S."/>
        </authorList>
    </citation>
    <scope>NUCLEOTIDE SEQUENCE</scope>
    <source>
        <tissue evidence="4">Venom_gland</tissue>
    </source>
</reference>
<feature type="compositionally biased region" description="Basic and acidic residues" evidence="3">
    <location>
        <begin position="15"/>
        <end position="38"/>
    </location>
</feature>
<reference evidence="4" key="1">
    <citation type="submission" date="2017-07" db="EMBL/GenBank/DDBJ databases">
        <authorList>
            <person name="Mikheyev A."/>
            <person name="Grau M."/>
        </authorList>
    </citation>
    <scope>NUCLEOTIDE SEQUENCE</scope>
    <source>
        <tissue evidence="4">Venom_gland</tissue>
    </source>
</reference>
<name>A0A2H6NGJ4_9SAUR</name>
<evidence type="ECO:0000256" key="3">
    <source>
        <dbReference type="SAM" id="MobiDB-lite"/>
    </source>
</evidence>
<evidence type="ECO:0000256" key="1">
    <source>
        <dbReference type="ARBA" id="ARBA00004123"/>
    </source>
</evidence>
<evidence type="ECO:0000256" key="2">
    <source>
        <dbReference type="SAM" id="Coils"/>
    </source>
</evidence>
<dbReference type="GO" id="GO:0000785">
    <property type="term" value="C:chromatin"/>
    <property type="evidence" value="ECO:0007669"/>
    <property type="project" value="TreeGrafter"/>
</dbReference>
<proteinExistence type="predicted"/>